<reference evidence="1" key="1">
    <citation type="journal article" date="2022" name="bioRxiv">
        <title>Population genetic analysis of Ophidiomyces ophidiicola, the causative agent of snake fungal disease, indicates recent introductions to the USA.</title>
        <authorList>
            <person name="Ladner J.T."/>
            <person name="Palmer J.M."/>
            <person name="Ettinger C.L."/>
            <person name="Stajich J.E."/>
            <person name="Farrell T.M."/>
            <person name="Glorioso B.M."/>
            <person name="Lawson B."/>
            <person name="Price S.J."/>
            <person name="Stengle A.G."/>
            <person name="Grear D.A."/>
            <person name="Lorch J.M."/>
        </authorList>
    </citation>
    <scope>NUCLEOTIDE SEQUENCE</scope>
    <source>
        <strain evidence="1">NWHC 24266-5</strain>
    </source>
</reference>
<dbReference type="EMBL" id="JALBCA010000048">
    <property type="protein sequence ID" value="KAI2386416.1"/>
    <property type="molecule type" value="Genomic_DNA"/>
</dbReference>
<accession>A0ACB8UW50</accession>
<name>A0ACB8UW50_9EURO</name>
<evidence type="ECO:0000313" key="1">
    <source>
        <dbReference type="EMBL" id="KAI2386416.1"/>
    </source>
</evidence>
<protein>
    <submittedName>
        <fullName evidence="1">Uncharacterized protein</fullName>
    </submittedName>
</protein>
<comment type="caution">
    <text evidence="1">The sequence shown here is derived from an EMBL/GenBank/DDBJ whole genome shotgun (WGS) entry which is preliminary data.</text>
</comment>
<gene>
    <name evidence="1" type="ORF">LOY88_003612</name>
</gene>
<organism evidence="1">
    <name type="scientific">Ophidiomyces ophidiicola</name>
    <dbReference type="NCBI Taxonomy" id="1387563"/>
    <lineage>
        <taxon>Eukaryota</taxon>
        <taxon>Fungi</taxon>
        <taxon>Dikarya</taxon>
        <taxon>Ascomycota</taxon>
        <taxon>Pezizomycotina</taxon>
        <taxon>Eurotiomycetes</taxon>
        <taxon>Eurotiomycetidae</taxon>
        <taxon>Onygenales</taxon>
        <taxon>Onygenaceae</taxon>
        <taxon>Ophidiomyces</taxon>
    </lineage>
</organism>
<sequence>MNDAEVASVLSPAVSNNHPAEQRLADDKREKAFFLPPPTTSTPLNGAKVAADDNNDDARSVKADSEAETIIQSGREELSPEKKRLPQQQKLESNGGKRHHHEPAGTRCISMGDDFKARKRKRMEHDPRDDEAGGARQSSRPNSRLPSPTLVLKKEKVEEPIFGSTTRAVSLSRSENGRVIGSIEHQKYVSGDGDDNVQNERRHGRQGRNALRETRHHSSHSRHLSHDRSTSPAVRSHKRVLSTSSQPTYHSQKRKRPPSPLLTGRRRHSSEDSLASSSRGSPLPTGRRVRHEYSATSPAKQIPLMKRQRDQNGRTRLARACAAQEVEVAKARYATHPEELDVPDNAGNTPLQIAALEGSADIVKFLLDSGCDLNTKNIDKDTPLIDAVENGHLDVVKLLLDAGANPRVGNAQGDEPYDLIRVENEDYEELRKVIEEAKERGPQRKLSDTSGSIPVSAPIKEASSRGASVASPRNSPPVPGSHASRTSPPIGLNRRKNVRREATRNDLLWTRQTLENLRDFAAKGDIAGVANILNVLQKADSESLIAAAKGGHDEVLGILLGMGNPDPNPEPIRASNHKPGYDTPMLAAIGRGNNSVIKLLLEQKGFDPTRTDHRGRTYYQLSEDRKGEGWRDEFELLKNAYDNFIKSSKPGRPELKSPRKFRDSCKDFPRHSQKASVSPASSHRKPGRSPDSRAQQGLQNSIKTKRDIRKDDSLDRASVTSHRRTHLRDDTSEYQTASDPDSIRSRMTKPKLLSDSKKYSETGSQSEEPVKRRRLIAGRPPDRRRGSFMSTDSNSARDDSSKERRPNLDPRRVKESSPSKRSRESLSPKTPSSRIRSKGGESNFDAQHKRRKIRAEKSPPSKESARRHFTDHPLHSNTQPKDPSLQSSRRTTPIDCLLHSKKLQDSEMAQVPSSATTADVVDDVSAKGVEQVNRSQRSDRTEEKHRSGEMARIGDALDAMTVRDVDETQGSDVGVADAAAATAAAVMAAAAAAARKRAEDEEDEAERQRKDAEQKRIKQAEEERRLIEEEASRLAKIRREQEEKEQRRRDALPFRLRTAANLIASNDPKAKDHAWLSRFIPLFTVKRRAIDVSCDAAVGEEQWIVNYQVAPLLATNDLQLSQYPSWEKRIATLEQRYGLWRLTRGMLAYAEELCLLSSSLDDTSRRIEAIKPKFYLMEHIFWVKLSDFMDLVPHIPHLKDFQIHMRNMAFMDMPEEERVYVQSLQHRSGQASDANNVTSPANTVNHTIPTL</sequence>
<proteinExistence type="predicted"/>